<dbReference type="GO" id="GO:0008270">
    <property type="term" value="F:zinc ion binding"/>
    <property type="evidence" value="ECO:0007669"/>
    <property type="project" value="InterPro"/>
</dbReference>
<dbReference type="PANTHER" id="PTHR47785:SF6">
    <property type="entry name" value="ZN(II)2CYS6 TRANSCRIPTION FACTOR (EUROFUNG)"/>
    <property type="match status" value="1"/>
</dbReference>
<organism evidence="5 6">
    <name type="scientific">Chaetomium fimeti</name>
    <dbReference type="NCBI Taxonomy" id="1854472"/>
    <lineage>
        <taxon>Eukaryota</taxon>
        <taxon>Fungi</taxon>
        <taxon>Dikarya</taxon>
        <taxon>Ascomycota</taxon>
        <taxon>Pezizomycotina</taxon>
        <taxon>Sordariomycetes</taxon>
        <taxon>Sordariomycetidae</taxon>
        <taxon>Sordariales</taxon>
        <taxon>Chaetomiaceae</taxon>
        <taxon>Chaetomium</taxon>
    </lineage>
</organism>
<dbReference type="GeneID" id="87842047"/>
<dbReference type="GO" id="GO:0006351">
    <property type="term" value="P:DNA-templated transcription"/>
    <property type="evidence" value="ECO:0007669"/>
    <property type="project" value="InterPro"/>
</dbReference>
<feature type="domain" description="Zn(2)-C6 fungal-type" evidence="4">
    <location>
        <begin position="45"/>
        <end position="75"/>
    </location>
</feature>
<dbReference type="RefSeq" id="XP_062662345.1">
    <property type="nucleotide sequence ID" value="XM_062805099.1"/>
</dbReference>
<dbReference type="PANTHER" id="PTHR47785">
    <property type="entry name" value="ZN(II)2CYS6 TRANSCRIPTION FACTOR (EUROFUNG)-RELATED-RELATED"/>
    <property type="match status" value="1"/>
</dbReference>
<gene>
    <name evidence="5" type="ORF">B0H64DRAFT_415366</name>
</gene>
<dbReference type="PROSITE" id="PS00463">
    <property type="entry name" value="ZN2_CY6_FUNGAL_1"/>
    <property type="match status" value="1"/>
</dbReference>
<dbReference type="Proteomes" id="UP001278766">
    <property type="component" value="Unassembled WGS sequence"/>
</dbReference>
<dbReference type="InterPro" id="IPR036864">
    <property type="entry name" value="Zn2-C6_fun-type_DNA-bd_sf"/>
</dbReference>
<feature type="region of interest" description="Disordered" evidence="3">
    <location>
        <begin position="210"/>
        <end position="232"/>
    </location>
</feature>
<keyword evidence="2" id="KW-0539">Nucleus</keyword>
<proteinExistence type="predicted"/>
<dbReference type="InterPro" id="IPR053181">
    <property type="entry name" value="EcdB-like_regulator"/>
</dbReference>
<keyword evidence="1" id="KW-0479">Metal-binding</keyword>
<evidence type="ECO:0000313" key="6">
    <source>
        <dbReference type="Proteomes" id="UP001278766"/>
    </source>
</evidence>
<dbReference type="GO" id="GO:0003677">
    <property type="term" value="F:DNA binding"/>
    <property type="evidence" value="ECO:0007669"/>
    <property type="project" value="InterPro"/>
</dbReference>
<dbReference type="Pfam" id="PF04082">
    <property type="entry name" value="Fungal_trans"/>
    <property type="match status" value="1"/>
</dbReference>
<feature type="region of interest" description="Disordered" evidence="3">
    <location>
        <begin position="108"/>
        <end position="150"/>
    </location>
</feature>
<feature type="region of interest" description="Disordered" evidence="3">
    <location>
        <begin position="557"/>
        <end position="578"/>
    </location>
</feature>
<feature type="region of interest" description="Disordered" evidence="3">
    <location>
        <begin position="1"/>
        <end position="34"/>
    </location>
</feature>
<dbReference type="InterPro" id="IPR007219">
    <property type="entry name" value="XnlR_reg_dom"/>
</dbReference>
<dbReference type="SMART" id="SM00066">
    <property type="entry name" value="GAL4"/>
    <property type="match status" value="1"/>
</dbReference>
<comment type="caution">
    <text evidence="5">The sequence shown here is derived from an EMBL/GenBank/DDBJ whole genome shotgun (WGS) entry which is preliminary data.</text>
</comment>
<evidence type="ECO:0000313" key="5">
    <source>
        <dbReference type="EMBL" id="KAK3298831.1"/>
    </source>
</evidence>
<dbReference type="Pfam" id="PF00172">
    <property type="entry name" value="Zn_clus"/>
    <property type="match status" value="1"/>
</dbReference>
<dbReference type="GO" id="GO:0000981">
    <property type="term" value="F:DNA-binding transcription factor activity, RNA polymerase II-specific"/>
    <property type="evidence" value="ECO:0007669"/>
    <property type="project" value="InterPro"/>
</dbReference>
<dbReference type="AlphaFoldDB" id="A0AAE0LV44"/>
<protein>
    <recommendedName>
        <fullName evidence="4">Zn(2)-C6 fungal-type domain-containing protein</fullName>
    </recommendedName>
</protein>
<accession>A0AAE0LV44</accession>
<feature type="compositionally biased region" description="Polar residues" evidence="3">
    <location>
        <begin position="108"/>
        <end position="119"/>
    </location>
</feature>
<keyword evidence="6" id="KW-1185">Reference proteome</keyword>
<feature type="compositionally biased region" description="Low complexity" evidence="3">
    <location>
        <begin position="120"/>
        <end position="133"/>
    </location>
</feature>
<dbReference type="EMBL" id="JAUEPN010000002">
    <property type="protein sequence ID" value="KAK3298831.1"/>
    <property type="molecule type" value="Genomic_DNA"/>
</dbReference>
<dbReference type="InterPro" id="IPR001138">
    <property type="entry name" value="Zn2Cys6_DnaBD"/>
</dbReference>
<evidence type="ECO:0000256" key="1">
    <source>
        <dbReference type="ARBA" id="ARBA00022723"/>
    </source>
</evidence>
<dbReference type="CDD" id="cd12148">
    <property type="entry name" value="fungal_TF_MHR"/>
    <property type="match status" value="1"/>
</dbReference>
<evidence type="ECO:0000259" key="4">
    <source>
        <dbReference type="PROSITE" id="PS50048"/>
    </source>
</evidence>
<sequence>MDDIPVTPGTQPSESYHDIPNVSPGGGSAFGASLRKERGAIAAQACDTCRSRKQKCDEQRPKCGTCQKFRLECNYREPQPTKKDKTMVEILDRIKGLEVKLDTLAQRPATTPSTSGFSMPTSLPSPLPTAQGPLGPPGPTDPPFYFPNLSNAASRGEHHYQYVSSVHQMLKWPAIQQLFMLIQPKLPNIDLSVLEREGPASMVALRRSSIDGLPTDPSKPAGRGSGASMHESVTAQGSITISDLNWETMQRLSKAYFDSFNLLCPVLNRHSFMSETLPTFFNRGFDDSMTSTTAFLVFALGEVALAGYEGPPIHVYNGRASGIKGGTKDRPPGLDLFNEARRRMGFNLTACSLENVQIFELASIYYGSCFYPLDFWRVTTSASMACQALITSHPSALSSAQADLTRRSFWHCSVMETGLNLELGFPLTGLERMESIVGLPDFSGPYMEEDHLSNQESHFQEHFASQIVLRRLLVDFHSALNHGSSTLGHMSAPFSPAPTYPSVNQITIYQLAMQLEQWRGMLPVHLRWHDDAPGVFPNATVDLYNTTGASLFTPATTPISPSIPTTSQPQQHQPQQPSPMAAAAPLMFTTDLDAPPPRYPYVLDVQVALLRSRYYYTKYLIHRPFVYKALHHPDAMSHADACGVAECLKAALKWPVAMSPTCRNKRLVPCSFFFTQNFFGILVLLHLSTTVPTLSRIRSTLCGKRFEGDARETVGLYLDWLRDLKGVDHGTVWHWEVVRALYGLAE</sequence>
<evidence type="ECO:0000256" key="3">
    <source>
        <dbReference type="SAM" id="MobiDB-lite"/>
    </source>
</evidence>
<name>A0AAE0LV44_9PEZI</name>
<dbReference type="SUPFAM" id="SSF57701">
    <property type="entry name" value="Zn2/Cys6 DNA-binding domain"/>
    <property type="match status" value="1"/>
</dbReference>
<evidence type="ECO:0000256" key="2">
    <source>
        <dbReference type="ARBA" id="ARBA00023242"/>
    </source>
</evidence>
<feature type="compositionally biased region" description="Pro residues" evidence="3">
    <location>
        <begin position="134"/>
        <end position="145"/>
    </location>
</feature>
<dbReference type="PROSITE" id="PS50048">
    <property type="entry name" value="ZN2_CY6_FUNGAL_2"/>
    <property type="match status" value="1"/>
</dbReference>
<reference evidence="5" key="1">
    <citation type="journal article" date="2023" name="Mol. Phylogenet. Evol.">
        <title>Genome-scale phylogeny and comparative genomics of the fungal order Sordariales.</title>
        <authorList>
            <person name="Hensen N."/>
            <person name="Bonometti L."/>
            <person name="Westerberg I."/>
            <person name="Brannstrom I.O."/>
            <person name="Guillou S."/>
            <person name="Cros-Aarteil S."/>
            <person name="Calhoun S."/>
            <person name="Haridas S."/>
            <person name="Kuo A."/>
            <person name="Mondo S."/>
            <person name="Pangilinan J."/>
            <person name="Riley R."/>
            <person name="LaButti K."/>
            <person name="Andreopoulos B."/>
            <person name="Lipzen A."/>
            <person name="Chen C."/>
            <person name="Yan M."/>
            <person name="Daum C."/>
            <person name="Ng V."/>
            <person name="Clum A."/>
            <person name="Steindorff A."/>
            <person name="Ohm R.A."/>
            <person name="Martin F."/>
            <person name="Silar P."/>
            <person name="Natvig D.O."/>
            <person name="Lalanne C."/>
            <person name="Gautier V."/>
            <person name="Ament-Velasquez S.L."/>
            <person name="Kruys A."/>
            <person name="Hutchinson M.I."/>
            <person name="Powell A.J."/>
            <person name="Barry K."/>
            <person name="Miller A.N."/>
            <person name="Grigoriev I.V."/>
            <person name="Debuchy R."/>
            <person name="Gladieux P."/>
            <person name="Hiltunen Thoren M."/>
            <person name="Johannesson H."/>
        </authorList>
    </citation>
    <scope>NUCLEOTIDE SEQUENCE</scope>
    <source>
        <strain evidence="5">CBS 168.71</strain>
    </source>
</reference>
<dbReference type="CDD" id="cd00067">
    <property type="entry name" value="GAL4"/>
    <property type="match status" value="1"/>
</dbReference>
<reference evidence="5" key="2">
    <citation type="submission" date="2023-06" db="EMBL/GenBank/DDBJ databases">
        <authorList>
            <consortium name="Lawrence Berkeley National Laboratory"/>
            <person name="Haridas S."/>
            <person name="Hensen N."/>
            <person name="Bonometti L."/>
            <person name="Westerberg I."/>
            <person name="Brannstrom I.O."/>
            <person name="Guillou S."/>
            <person name="Cros-Aarteil S."/>
            <person name="Calhoun S."/>
            <person name="Kuo A."/>
            <person name="Mondo S."/>
            <person name="Pangilinan J."/>
            <person name="Riley R."/>
            <person name="Labutti K."/>
            <person name="Andreopoulos B."/>
            <person name="Lipzen A."/>
            <person name="Chen C."/>
            <person name="Yanf M."/>
            <person name="Daum C."/>
            <person name="Ng V."/>
            <person name="Clum A."/>
            <person name="Steindorff A."/>
            <person name="Ohm R."/>
            <person name="Martin F."/>
            <person name="Silar P."/>
            <person name="Natvig D."/>
            <person name="Lalanne C."/>
            <person name="Gautier V."/>
            <person name="Ament-Velasquez S.L."/>
            <person name="Kruys A."/>
            <person name="Hutchinson M.I."/>
            <person name="Powell A.J."/>
            <person name="Barry K."/>
            <person name="Miller A.N."/>
            <person name="Grigoriev I.V."/>
            <person name="Debuchy R."/>
            <person name="Gladieux P."/>
            <person name="Thoren M.H."/>
            <person name="Johannesson H."/>
        </authorList>
    </citation>
    <scope>NUCLEOTIDE SEQUENCE</scope>
    <source>
        <strain evidence="5">CBS 168.71</strain>
    </source>
</reference>
<dbReference type="Gene3D" id="4.10.240.10">
    <property type="entry name" value="Zn(2)-C6 fungal-type DNA-binding domain"/>
    <property type="match status" value="1"/>
</dbReference>